<reference evidence="1 2" key="1">
    <citation type="submission" date="2020-02" db="EMBL/GenBank/DDBJ databases">
        <title>Draft genome sequence of Haematococcus lacustris strain NIES-144.</title>
        <authorList>
            <person name="Morimoto D."/>
            <person name="Nakagawa S."/>
            <person name="Yoshida T."/>
            <person name="Sawayama S."/>
        </authorList>
    </citation>
    <scope>NUCLEOTIDE SEQUENCE [LARGE SCALE GENOMIC DNA]</scope>
    <source>
        <strain evidence="1 2">NIES-144</strain>
    </source>
</reference>
<evidence type="ECO:0000313" key="2">
    <source>
        <dbReference type="Proteomes" id="UP000485058"/>
    </source>
</evidence>
<feature type="non-terminal residue" evidence="1">
    <location>
        <position position="50"/>
    </location>
</feature>
<protein>
    <submittedName>
        <fullName evidence="1">Uncharacterized protein</fullName>
    </submittedName>
</protein>
<feature type="non-terminal residue" evidence="1">
    <location>
        <position position="1"/>
    </location>
</feature>
<dbReference type="AlphaFoldDB" id="A0A6A0A2H0"/>
<accession>A0A6A0A2H0</accession>
<sequence length="50" mass="5686">MLSTCLMQAVLVDQLEMVVYECRSLERLLSLACLPLQPHLDTAEPQPEEK</sequence>
<name>A0A6A0A2H0_HAELA</name>
<evidence type="ECO:0000313" key="1">
    <source>
        <dbReference type="EMBL" id="GFH25688.1"/>
    </source>
</evidence>
<keyword evidence="2" id="KW-1185">Reference proteome</keyword>
<comment type="caution">
    <text evidence="1">The sequence shown here is derived from an EMBL/GenBank/DDBJ whole genome shotgun (WGS) entry which is preliminary data.</text>
</comment>
<gene>
    <name evidence="1" type="ORF">HaLaN_23693</name>
</gene>
<dbReference type="EMBL" id="BLLF01002890">
    <property type="protein sequence ID" value="GFH25688.1"/>
    <property type="molecule type" value="Genomic_DNA"/>
</dbReference>
<proteinExistence type="predicted"/>
<organism evidence="1 2">
    <name type="scientific">Haematococcus lacustris</name>
    <name type="common">Green alga</name>
    <name type="synonym">Haematococcus pluvialis</name>
    <dbReference type="NCBI Taxonomy" id="44745"/>
    <lineage>
        <taxon>Eukaryota</taxon>
        <taxon>Viridiplantae</taxon>
        <taxon>Chlorophyta</taxon>
        <taxon>core chlorophytes</taxon>
        <taxon>Chlorophyceae</taxon>
        <taxon>CS clade</taxon>
        <taxon>Chlamydomonadales</taxon>
        <taxon>Haematococcaceae</taxon>
        <taxon>Haematococcus</taxon>
    </lineage>
</organism>
<dbReference type="Proteomes" id="UP000485058">
    <property type="component" value="Unassembled WGS sequence"/>
</dbReference>